<feature type="domain" description="Response regulatory" evidence="6">
    <location>
        <begin position="10"/>
        <end position="124"/>
    </location>
</feature>
<dbReference type="SUPFAM" id="SSF52172">
    <property type="entry name" value="CheY-like"/>
    <property type="match status" value="1"/>
</dbReference>
<dbReference type="PROSITE" id="PS00622">
    <property type="entry name" value="HTH_LUXR_1"/>
    <property type="match status" value="1"/>
</dbReference>
<dbReference type="PANTHER" id="PTHR44688:SF16">
    <property type="entry name" value="DNA-BINDING TRANSCRIPTIONAL ACTIVATOR DEVR_DOSR"/>
    <property type="match status" value="1"/>
</dbReference>
<evidence type="ECO:0000256" key="3">
    <source>
        <dbReference type="ARBA" id="ARBA00023163"/>
    </source>
</evidence>
<organism evidence="7 8">
    <name type="scientific">Alcaligenes endophyticus</name>
    <dbReference type="NCBI Taxonomy" id="1929088"/>
    <lineage>
        <taxon>Bacteria</taxon>
        <taxon>Pseudomonadati</taxon>
        <taxon>Pseudomonadota</taxon>
        <taxon>Betaproteobacteria</taxon>
        <taxon>Burkholderiales</taxon>
        <taxon>Alcaligenaceae</taxon>
        <taxon>Alcaligenes</taxon>
    </lineage>
</organism>
<dbReference type="SUPFAM" id="SSF46894">
    <property type="entry name" value="C-terminal effector domain of the bipartite response regulators"/>
    <property type="match status" value="1"/>
</dbReference>
<dbReference type="RefSeq" id="WP_266123559.1">
    <property type="nucleotide sequence ID" value="NZ_JAJHNU010000004.1"/>
</dbReference>
<evidence type="ECO:0000256" key="2">
    <source>
        <dbReference type="ARBA" id="ARBA00023125"/>
    </source>
</evidence>
<dbReference type="Gene3D" id="3.40.50.2300">
    <property type="match status" value="1"/>
</dbReference>
<dbReference type="PROSITE" id="PS50110">
    <property type="entry name" value="RESPONSE_REGULATORY"/>
    <property type="match status" value="1"/>
</dbReference>
<name>A0ABT8ELN7_9BURK</name>
<gene>
    <name evidence="7" type="ORF">LMS43_13040</name>
</gene>
<dbReference type="SMART" id="SM00421">
    <property type="entry name" value="HTH_LUXR"/>
    <property type="match status" value="1"/>
</dbReference>
<keyword evidence="8" id="KW-1185">Reference proteome</keyword>
<protein>
    <submittedName>
        <fullName evidence="7">Response regulator</fullName>
    </submittedName>
</protein>
<reference evidence="7" key="1">
    <citation type="submission" date="2021-11" db="EMBL/GenBank/DDBJ databases">
        <title>Draft genome sequence of Alcaligenes endophyticus type strain CCUG 75668T.</title>
        <authorList>
            <person name="Salva-Serra F."/>
            <person name="Duran R.E."/>
            <person name="Seeger M."/>
            <person name="Moore E.R.B."/>
            <person name="Jaen-Luchoro D."/>
        </authorList>
    </citation>
    <scope>NUCLEOTIDE SEQUENCE</scope>
    <source>
        <strain evidence="7">CCUG 75668</strain>
    </source>
</reference>
<dbReference type="SMART" id="SM00448">
    <property type="entry name" value="REC"/>
    <property type="match status" value="1"/>
</dbReference>
<dbReference type="Proteomes" id="UP001168613">
    <property type="component" value="Unassembled WGS sequence"/>
</dbReference>
<evidence type="ECO:0000256" key="4">
    <source>
        <dbReference type="PROSITE-ProRule" id="PRU00169"/>
    </source>
</evidence>
<accession>A0ABT8ELN7</accession>
<evidence type="ECO:0000313" key="7">
    <source>
        <dbReference type="EMBL" id="MDN4122213.1"/>
    </source>
</evidence>
<feature type="domain" description="HTH luxR-type" evidence="5">
    <location>
        <begin position="140"/>
        <end position="205"/>
    </location>
</feature>
<dbReference type="PANTHER" id="PTHR44688">
    <property type="entry name" value="DNA-BINDING TRANSCRIPTIONAL ACTIVATOR DEVR_DOSR"/>
    <property type="match status" value="1"/>
</dbReference>
<dbReference type="InterPro" id="IPR001789">
    <property type="entry name" value="Sig_transdc_resp-reg_receiver"/>
</dbReference>
<dbReference type="InterPro" id="IPR000792">
    <property type="entry name" value="Tscrpt_reg_LuxR_C"/>
</dbReference>
<keyword evidence="3" id="KW-0804">Transcription</keyword>
<dbReference type="Pfam" id="PF00196">
    <property type="entry name" value="GerE"/>
    <property type="match status" value="1"/>
</dbReference>
<dbReference type="InterPro" id="IPR016032">
    <property type="entry name" value="Sig_transdc_resp-reg_C-effctor"/>
</dbReference>
<proteinExistence type="predicted"/>
<dbReference type="EMBL" id="JAJHNU010000004">
    <property type="protein sequence ID" value="MDN4122213.1"/>
    <property type="molecule type" value="Genomic_DNA"/>
</dbReference>
<dbReference type="InterPro" id="IPR036388">
    <property type="entry name" value="WH-like_DNA-bd_sf"/>
</dbReference>
<dbReference type="InterPro" id="IPR011006">
    <property type="entry name" value="CheY-like_superfamily"/>
</dbReference>
<keyword evidence="1" id="KW-0805">Transcription regulation</keyword>
<sequence>MKKEHSLSPLVHILDDDRAVLESLALLISTVGLRVHTWHDPQQFYEQFNRDDIGVIVMDVRMPGMSGLSLLDKLKEEHVDIPIIMLTGHGTVDMCRRAFKAGAMEFLEKPIDDEQLLETVQTSVRMHIQRRERLTANEQSKRLYETLTEREKEVLKGIVDGLSNKEIARQLDVSPRTVETHRANIFNKLNVDNLALLVRQYADLLTS</sequence>
<keyword evidence="4" id="KW-0597">Phosphoprotein</keyword>
<evidence type="ECO:0000259" key="5">
    <source>
        <dbReference type="PROSITE" id="PS50043"/>
    </source>
</evidence>
<evidence type="ECO:0000256" key="1">
    <source>
        <dbReference type="ARBA" id="ARBA00023015"/>
    </source>
</evidence>
<dbReference type="Pfam" id="PF00072">
    <property type="entry name" value="Response_reg"/>
    <property type="match status" value="1"/>
</dbReference>
<feature type="modified residue" description="4-aspartylphosphate" evidence="4">
    <location>
        <position position="59"/>
    </location>
</feature>
<dbReference type="Gene3D" id="1.10.10.10">
    <property type="entry name" value="Winged helix-like DNA-binding domain superfamily/Winged helix DNA-binding domain"/>
    <property type="match status" value="1"/>
</dbReference>
<evidence type="ECO:0000313" key="8">
    <source>
        <dbReference type="Proteomes" id="UP001168613"/>
    </source>
</evidence>
<dbReference type="PRINTS" id="PR00038">
    <property type="entry name" value="HTHLUXR"/>
</dbReference>
<dbReference type="CDD" id="cd06170">
    <property type="entry name" value="LuxR_C_like"/>
    <property type="match status" value="1"/>
</dbReference>
<evidence type="ECO:0000259" key="6">
    <source>
        <dbReference type="PROSITE" id="PS50110"/>
    </source>
</evidence>
<dbReference type="PROSITE" id="PS50043">
    <property type="entry name" value="HTH_LUXR_2"/>
    <property type="match status" value="1"/>
</dbReference>
<comment type="caution">
    <text evidence="7">The sequence shown here is derived from an EMBL/GenBank/DDBJ whole genome shotgun (WGS) entry which is preliminary data.</text>
</comment>
<keyword evidence="2" id="KW-0238">DNA-binding</keyword>